<comment type="similarity">
    <text evidence="1">Belongs to the ETF alpha-subunit/FixB family.</text>
</comment>
<evidence type="ECO:0000256" key="6">
    <source>
        <dbReference type="PIRSR" id="PIRSR000089-1"/>
    </source>
</evidence>
<dbReference type="Proteomes" id="UP000594463">
    <property type="component" value="Chromosome"/>
</dbReference>
<dbReference type="InterPro" id="IPR029035">
    <property type="entry name" value="DHS-like_NAD/FAD-binding_dom"/>
</dbReference>
<name>A0A7T1F246_ATRLM</name>
<dbReference type="InterPro" id="IPR014729">
    <property type="entry name" value="Rossmann-like_a/b/a_fold"/>
</dbReference>
<evidence type="ECO:0000256" key="2">
    <source>
        <dbReference type="ARBA" id="ARBA00022723"/>
    </source>
</evidence>
<dbReference type="Pfam" id="PF00037">
    <property type="entry name" value="Fer4"/>
    <property type="match status" value="1"/>
</dbReference>
<protein>
    <submittedName>
        <fullName evidence="8">Caffeyl-CoA reductase-Etf complex subunit CarE</fullName>
        <ecNumber evidence="8">1.3.1.108</ecNumber>
    </submittedName>
</protein>
<dbReference type="PIRSF" id="PIRSF000089">
    <property type="entry name" value="Electra_flavoP_a"/>
    <property type="match status" value="1"/>
</dbReference>
<gene>
    <name evidence="8" type="primary">carE_1</name>
    <name evidence="8" type="ORF">RT761_00854</name>
</gene>
<keyword evidence="3" id="KW-0249">Electron transport</keyword>
<dbReference type="CDD" id="cd01715">
    <property type="entry name" value="ETF_alpha"/>
    <property type="match status" value="1"/>
</dbReference>
<organism evidence="8 9">
    <name type="scientific">Atribacter laminatus</name>
    <dbReference type="NCBI Taxonomy" id="2847778"/>
    <lineage>
        <taxon>Bacteria</taxon>
        <taxon>Pseudomonadati</taxon>
        <taxon>Atribacterota</taxon>
        <taxon>Atribacteria</taxon>
        <taxon>Atribacterales</taxon>
        <taxon>Atribacteraceae</taxon>
        <taxon>Atribacter</taxon>
    </lineage>
</organism>
<dbReference type="InterPro" id="IPR017896">
    <property type="entry name" value="4Fe4S_Fe-S-bd"/>
</dbReference>
<keyword evidence="9" id="KW-1185">Reference proteome</keyword>
<accession>A0A7T1F246</accession>
<dbReference type="Pfam" id="PF01012">
    <property type="entry name" value="ETF"/>
    <property type="match status" value="1"/>
</dbReference>
<dbReference type="SUPFAM" id="SSF54862">
    <property type="entry name" value="4Fe-4S ferredoxins"/>
    <property type="match status" value="1"/>
</dbReference>
<dbReference type="PROSITE" id="PS51379">
    <property type="entry name" value="4FE4S_FER_2"/>
    <property type="match status" value="2"/>
</dbReference>
<evidence type="ECO:0000313" key="8">
    <source>
        <dbReference type="EMBL" id="QPM67643.1"/>
    </source>
</evidence>
<dbReference type="InterPro" id="IPR014730">
    <property type="entry name" value="ETF_a/b_N"/>
</dbReference>
<dbReference type="EC" id="1.3.1.108" evidence="8"/>
<comment type="cofactor">
    <cofactor evidence="6">
        <name>FAD</name>
        <dbReference type="ChEBI" id="CHEBI:57692"/>
    </cofactor>
    <text evidence="6">Binds 1 FAD per dimer.</text>
</comment>
<dbReference type="GO" id="GO:0033539">
    <property type="term" value="P:fatty acid beta-oxidation using acyl-CoA dehydrogenase"/>
    <property type="evidence" value="ECO:0007669"/>
    <property type="project" value="TreeGrafter"/>
</dbReference>
<dbReference type="GO" id="GO:0009055">
    <property type="term" value="F:electron transfer activity"/>
    <property type="evidence" value="ECO:0007669"/>
    <property type="project" value="InterPro"/>
</dbReference>
<dbReference type="InterPro" id="IPR033947">
    <property type="entry name" value="ETF_alpha_N"/>
</dbReference>
<feature type="binding site" evidence="6">
    <location>
        <position position="360"/>
    </location>
    <ligand>
        <name>FAD</name>
        <dbReference type="ChEBI" id="CHEBI:57692"/>
    </ligand>
</feature>
<evidence type="ECO:0000256" key="4">
    <source>
        <dbReference type="ARBA" id="ARBA00023004"/>
    </source>
</evidence>
<dbReference type="PROSITE" id="PS00198">
    <property type="entry name" value="4FE4S_FER_1"/>
    <property type="match status" value="2"/>
</dbReference>
<dbReference type="GO" id="GO:0051536">
    <property type="term" value="F:iron-sulfur cluster binding"/>
    <property type="evidence" value="ECO:0007669"/>
    <property type="project" value="UniProtKB-KW"/>
</dbReference>
<keyword evidence="6" id="KW-0285">Flavoprotein</keyword>
<dbReference type="Gene3D" id="3.40.50.620">
    <property type="entry name" value="HUPs"/>
    <property type="match status" value="1"/>
</dbReference>
<feature type="binding site" evidence="6">
    <location>
        <begin position="378"/>
        <end position="379"/>
    </location>
    <ligand>
        <name>FAD</name>
        <dbReference type="ChEBI" id="CHEBI:57692"/>
    </ligand>
</feature>
<keyword evidence="2" id="KW-0479">Metal-binding</keyword>
<dbReference type="GO" id="GO:0016491">
    <property type="term" value="F:oxidoreductase activity"/>
    <property type="evidence" value="ECO:0007669"/>
    <property type="project" value="UniProtKB-KW"/>
</dbReference>
<dbReference type="InterPro" id="IPR014731">
    <property type="entry name" value="ETF_asu_C"/>
</dbReference>
<dbReference type="InterPro" id="IPR001308">
    <property type="entry name" value="ETF_a/FixB"/>
</dbReference>
<dbReference type="Gene3D" id="3.30.70.20">
    <property type="match status" value="1"/>
</dbReference>
<keyword evidence="5" id="KW-0411">Iron-sulfur</keyword>
<evidence type="ECO:0000256" key="3">
    <source>
        <dbReference type="ARBA" id="ARBA00022982"/>
    </source>
</evidence>
<evidence type="ECO:0000313" key="9">
    <source>
        <dbReference type="Proteomes" id="UP000594463"/>
    </source>
</evidence>
<evidence type="ECO:0000259" key="7">
    <source>
        <dbReference type="PROSITE" id="PS51379"/>
    </source>
</evidence>
<proteinExistence type="inferred from homology"/>
<keyword evidence="8" id="KW-0560">Oxidoreductase</keyword>
<keyword evidence="4" id="KW-0408">Iron</keyword>
<dbReference type="Pfam" id="PF00766">
    <property type="entry name" value="ETF_alpha"/>
    <property type="match status" value="1"/>
</dbReference>
<keyword evidence="3" id="KW-0813">Transport</keyword>
<feature type="binding site" evidence="6">
    <location>
        <position position="283"/>
    </location>
    <ligand>
        <name>FAD</name>
        <dbReference type="ChEBI" id="CHEBI:57692"/>
    </ligand>
</feature>
<dbReference type="PANTHER" id="PTHR43153:SF1">
    <property type="entry name" value="ELECTRON TRANSFER FLAVOPROTEIN SUBUNIT ALPHA, MITOCHONDRIAL"/>
    <property type="match status" value="1"/>
</dbReference>
<dbReference type="PANTHER" id="PTHR43153">
    <property type="entry name" value="ELECTRON TRANSFER FLAVOPROTEIN ALPHA"/>
    <property type="match status" value="1"/>
</dbReference>
<dbReference type="RefSeq" id="WP_218112834.1">
    <property type="nucleotide sequence ID" value="NZ_CP065383.1"/>
</dbReference>
<evidence type="ECO:0000256" key="1">
    <source>
        <dbReference type="ARBA" id="ARBA00005817"/>
    </source>
</evidence>
<dbReference type="SUPFAM" id="SSF52467">
    <property type="entry name" value="DHS-like NAD/FAD-binding domain"/>
    <property type="match status" value="1"/>
</dbReference>
<feature type="domain" description="4Fe-4S ferredoxin-type" evidence="7">
    <location>
        <begin position="32"/>
        <end position="59"/>
    </location>
</feature>
<keyword evidence="6" id="KW-0274">FAD</keyword>
<sequence>MAELVINHNRCNLCGKCITVCPFNAISMHGGKIEISAGCKMCKLCSKNCPEQAIDFIDKKRTVVNKEEWKGILVFVENFEGNIHPVTFELIGKANEIAKSINHPIYCLIIGDQISHQTNKLLKYPVNKVFLYEDKELKHFRVDTYTNIFEDCIRTVKPSVILVGATLIGRSLAPRVAARFRTGLTADCTSLEVRENTDLVQIRPAFGGNIMAQIITPYSRPQIATVRHKVMTPTKQADFPLGKVERCFVTPEKLNSKITIRKVMIKEELPSISDVEVLIAAGRGVRGLKDLSLFEELATLLGGQLATTRPLVEMGWVHYSKQIGLSGRTVKPKLIITCGISGAVQFMAGMSASECIIAINKDRNAPIFGQAHYAVIGDIYEVVPLLIEKIKKTRDTNGI</sequence>
<feature type="binding site" evidence="6">
    <location>
        <begin position="308"/>
        <end position="309"/>
    </location>
    <ligand>
        <name>FAD</name>
        <dbReference type="ChEBI" id="CHEBI:57692"/>
    </ligand>
</feature>
<evidence type="ECO:0000256" key="5">
    <source>
        <dbReference type="ARBA" id="ARBA00023014"/>
    </source>
</evidence>
<feature type="domain" description="4Fe-4S ferredoxin-type" evidence="7">
    <location>
        <begin position="2"/>
        <end position="31"/>
    </location>
</feature>
<dbReference type="InterPro" id="IPR017900">
    <property type="entry name" value="4Fe4S_Fe_S_CS"/>
</dbReference>
<dbReference type="KEGG" id="alam:RT761_00854"/>
<dbReference type="SUPFAM" id="SSF52402">
    <property type="entry name" value="Adenine nucleotide alpha hydrolases-like"/>
    <property type="match status" value="1"/>
</dbReference>
<feature type="binding site" evidence="6">
    <location>
        <begin position="322"/>
        <end position="326"/>
    </location>
    <ligand>
        <name>FAD</name>
        <dbReference type="ChEBI" id="CHEBI:57692"/>
    </ligand>
</feature>
<dbReference type="Gene3D" id="3.40.50.1220">
    <property type="entry name" value="TPP-binding domain"/>
    <property type="match status" value="1"/>
</dbReference>
<dbReference type="EMBL" id="CP065383">
    <property type="protein sequence ID" value="QPM67643.1"/>
    <property type="molecule type" value="Genomic_DNA"/>
</dbReference>
<dbReference type="SMART" id="SM00893">
    <property type="entry name" value="ETF"/>
    <property type="match status" value="1"/>
</dbReference>
<dbReference type="GO" id="GO:0046872">
    <property type="term" value="F:metal ion binding"/>
    <property type="evidence" value="ECO:0007669"/>
    <property type="project" value="UniProtKB-KW"/>
</dbReference>
<dbReference type="AlphaFoldDB" id="A0A7T1F246"/>
<dbReference type="GO" id="GO:0050660">
    <property type="term" value="F:flavin adenine dinucleotide binding"/>
    <property type="evidence" value="ECO:0007669"/>
    <property type="project" value="InterPro"/>
</dbReference>
<reference evidence="8 9" key="1">
    <citation type="journal article" date="2021" name="Nat. Commun.">
        <title>Isolation of a member of the candidate phylum Atribacteria reveals a unique cell membrane structure.</title>
        <authorList>
            <person name="Taiki K."/>
            <person name="Nobu M.K."/>
            <person name="Kusada H."/>
            <person name="Meng X.-Y."/>
            <person name="Hosoki N."/>
            <person name="Uematsu K."/>
            <person name="Yoshioka H."/>
            <person name="Kamagata Y."/>
            <person name="Tamaki H."/>
        </authorList>
    </citation>
    <scope>NUCLEOTIDE SEQUENCE [LARGE SCALE GENOMIC DNA]</scope>
    <source>
        <strain evidence="8 9">RT761</strain>
    </source>
</reference>